<accession>A0A5C4R1A0</accession>
<reference evidence="1 2" key="1">
    <citation type="submission" date="2019-06" db="EMBL/GenBank/DDBJ databases">
        <authorList>
            <person name="Li J."/>
        </authorList>
    </citation>
    <scope>NUCLEOTIDE SEQUENCE [LARGE SCALE GENOMIC DNA]</scope>
    <source>
        <strain evidence="1 2">CGMCC 1.8012</strain>
    </source>
</reference>
<dbReference type="Proteomes" id="UP000304880">
    <property type="component" value="Unassembled WGS sequence"/>
</dbReference>
<dbReference type="RefSeq" id="WP_139599723.1">
    <property type="nucleotide sequence ID" value="NZ_VDDC01000061.1"/>
</dbReference>
<keyword evidence="2" id="KW-1185">Reference proteome</keyword>
<name>A0A5C4R1A0_9RHOB</name>
<organism evidence="1 2">
    <name type="scientific">Paracoccus haeundaensis</name>
    <dbReference type="NCBI Taxonomy" id="225362"/>
    <lineage>
        <taxon>Bacteria</taxon>
        <taxon>Pseudomonadati</taxon>
        <taxon>Pseudomonadota</taxon>
        <taxon>Alphaproteobacteria</taxon>
        <taxon>Rhodobacterales</taxon>
        <taxon>Paracoccaceae</taxon>
        <taxon>Paracoccus</taxon>
    </lineage>
</organism>
<dbReference type="AlphaFoldDB" id="A0A5C4R1A0"/>
<proteinExistence type="predicted"/>
<protein>
    <submittedName>
        <fullName evidence="1">Uncharacterized protein</fullName>
    </submittedName>
</protein>
<evidence type="ECO:0000313" key="1">
    <source>
        <dbReference type="EMBL" id="TNH37633.1"/>
    </source>
</evidence>
<evidence type="ECO:0000313" key="2">
    <source>
        <dbReference type="Proteomes" id="UP000304880"/>
    </source>
</evidence>
<sequence length="293" mass="32649">MELKLSTKLKKDPIGIDALEEYLNEASDFSFELRILKKLTEMGISCDHGGQYRDPDTKKYREFDLRVSLTQGAATFVAAIECKSIGLHFPLLVSCVHRRETEAFHEAFLHSKKKSQDASAPFYFPHIEMPSAMHGIRIGNSALYPTGEPVGKSTAQVGRYANKEDLHVNDAEFFEKWSQALQSLDDLVDNISDDELVDIVGSVKPHWAIALPIVVIPDGTLWTVNYSDDGSKEGSPSQVDRASIFIGREYKGLMPGGSYIVSHLEVMTETGLATFFGDYLMKDKALLNLVRGR</sequence>
<gene>
    <name evidence="1" type="ORF">FHD67_19195</name>
</gene>
<dbReference type="EMBL" id="VDDC01000061">
    <property type="protein sequence ID" value="TNH37633.1"/>
    <property type="molecule type" value="Genomic_DNA"/>
</dbReference>
<comment type="caution">
    <text evidence="1">The sequence shown here is derived from an EMBL/GenBank/DDBJ whole genome shotgun (WGS) entry which is preliminary data.</text>
</comment>